<keyword evidence="4" id="KW-1185">Reference proteome</keyword>
<evidence type="ECO:0000259" key="2">
    <source>
        <dbReference type="Pfam" id="PF01494"/>
    </source>
</evidence>
<dbReference type="NCBIfam" id="NF006101">
    <property type="entry name" value="PRK08255.1"/>
    <property type="match status" value="1"/>
</dbReference>
<name>A0A7S9DBC3_9BRAD</name>
<dbReference type="InterPro" id="IPR001155">
    <property type="entry name" value="OxRdtase_FMN_N"/>
</dbReference>
<gene>
    <name evidence="3" type="ORF">IC761_11340</name>
</gene>
<dbReference type="InterPro" id="IPR036188">
    <property type="entry name" value="FAD/NAD-bd_sf"/>
</dbReference>
<sequence length="783" mass="87443">MKVAIIGGGPAGLYAAILLKKQRPSADIAVYERNRADDTFGFGVVFSDATLDNFEKHDLPSYRRITQKFAYWDDIAVHFRGTVHRVGGNGFCGCSRQKLLLILQERARELGVVLHFEVDVEDEARFAAADLILLADGINSRFREKYLDHFQPEVDLRANKFAWMGSTRPLDAFTFIFQETEWGPFIAHAYQYEAGHSTWIFETDPQTFERAGLTGLDETQSAARMAEIFGWFLDGHKLLTNRSMWRNFPMIRSKRWVKDNMVLLGDAKASAHFSIGSGTKLAMEDAIALAEAMEKVPSIKAALEVYEHGRREEVEKTQHAADVSLVWFEHVDRFWDFDPVQFAFGVMTRSKAITYDNLKLRAPNFVAEVEKSFAKQARSNGFAVNADKPMVPLFQPFRLREMEIANRAVMSPMCMYSAKEGIPGDFHLVHYGSRAIGGAGLIFTEMTCVSRDARITPGCTGLWNDEQEASWRRIVDFVHGNSAAKICLQLGHAGRKGATKLMWDGIDRPLDQGGWDVVSASPLPYFPDSQVPRELDRASMSAVRDSFVAAAERGERCGFDMLELHCAHGYLLASFISPLTNTRTDEYGGSLENRLRFPLEVFEALRAVWPSHKPMSVRISATDWAEGGIDGDDAVAIARAFAEAGVDLVDVSTGQTVRDAQPVYGRMFQTPFSDQVRNEARVATMCVGNITTADQANTILAAGRADLVALGRPHLVDPFFTMKAAAWYGANDAFCPPQYLPGKDQIFRNSVRDRQDLEELRIKAKPKTRAELKAEATKPLAAE</sequence>
<dbReference type="KEGG" id="bcou:IC761_11340"/>
<dbReference type="PRINTS" id="PR00420">
    <property type="entry name" value="RNGMNOXGNASE"/>
</dbReference>
<dbReference type="AlphaFoldDB" id="A0A7S9DBC3"/>
<feature type="domain" description="NADH:flavin oxidoreductase/NADH oxidase N-terminal" evidence="1">
    <location>
        <begin position="393"/>
        <end position="725"/>
    </location>
</feature>
<evidence type="ECO:0000313" key="3">
    <source>
        <dbReference type="EMBL" id="QPF93814.1"/>
    </source>
</evidence>
<dbReference type="RefSeq" id="WP_195803321.1">
    <property type="nucleotide sequence ID" value="NZ_CP061379.1"/>
</dbReference>
<dbReference type="GO" id="GO:0071949">
    <property type="term" value="F:FAD binding"/>
    <property type="evidence" value="ECO:0007669"/>
    <property type="project" value="InterPro"/>
</dbReference>
<organism evidence="3 4">
    <name type="scientific">Bradyrhizobium commune</name>
    <dbReference type="NCBI Taxonomy" id="83627"/>
    <lineage>
        <taxon>Bacteria</taxon>
        <taxon>Pseudomonadati</taxon>
        <taxon>Pseudomonadota</taxon>
        <taxon>Alphaproteobacteria</taxon>
        <taxon>Hyphomicrobiales</taxon>
        <taxon>Nitrobacteraceae</taxon>
        <taxon>Bradyrhizobium</taxon>
    </lineage>
</organism>
<reference evidence="3 4" key="1">
    <citation type="submission" date="2020-09" db="EMBL/GenBank/DDBJ databases">
        <title>Complete genomes of bradyrhizobia occurring on native shrubby legumes in Australia.</title>
        <authorList>
            <person name="Lafay B."/>
        </authorList>
    </citation>
    <scope>NUCLEOTIDE SEQUENCE [LARGE SCALE GENOMIC DNA]</scope>
    <source>
        <strain evidence="3 4">BDV5040</strain>
    </source>
</reference>
<dbReference type="PANTHER" id="PTHR43303">
    <property type="entry name" value="NADPH DEHYDROGENASE C23G7.10C-RELATED"/>
    <property type="match status" value="1"/>
</dbReference>
<dbReference type="GO" id="GO:0003959">
    <property type="term" value="F:NADPH dehydrogenase activity"/>
    <property type="evidence" value="ECO:0007669"/>
    <property type="project" value="InterPro"/>
</dbReference>
<evidence type="ECO:0000313" key="4">
    <source>
        <dbReference type="Proteomes" id="UP000594621"/>
    </source>
</evidence>
<accession>A0A7S9DBC3</accession>
<dbReference type="CDD" id="cd02932">
    <property type="entry name" value="OYE_YqiM_FMN"/>
    <property type="match status" value="1"/>
</dbReference>
<dbReference type="SUPFAM" id="SSF51905">
    <property type="entry name" value="FAD/NAD(P)-binding domain"/>
    <property type="match status" value="1"/>
</dbReference>
<dbReference type="GO" id="GO:0010181">
    <property type="term" value="F:FMN binding"/>
    <property type="evidence" value="ECO:0007669"/>
    <property type="project" value="InterPro"/>
</dbReference>
<dbReference type="Proteomes" id="UP000594621">
    <property type="component" value="Chromosome"/>
</dbReference>
<dbReference type="EMBL" id="CP061379">
    <property type="protein sequence ID" value="QPF93814.1"/>
    <property type="molecule type" value="Genomic_DNA"/>
</dbReference>
<feature type="domain" description="FAD-binding" evidence="2">
    <location>
        <begin position="2"/>
        <end position="317"/>
    </location>
</feature>
<protein>
    <submittedName>
        <fullName evidence="3">Bifunctional salicylyl-CoA 5-hydroxylase/oxidoreductase</fullName>
    </submittedName>
</protein>
<dbReference type="InterPro" id="IPR002938">
    <property type="entry name" value="FAD-bd"/>
</dbReference>
<dbReference type="SUPFAM" id="SSF51395">
    <property type="entry name" value="FMN-linked oxidoreductases"/>
    <property type="match status" value="1"/>
</dbReference>
<dbReference type="Gene3D" id="3.20.20.70">
    <property type="entry name" value="Aldolase class I"/>
    <property type="match status" value="1"/>
</dbReference>
<dbReference type="InterPro" id="IPR044152">
    <property type="entry name" value="YqjM-like"/>
</dbReference>
<dbReference type="GO" id="GO:0050661">
    <property type="term" value="F:NADP binding"/>
    <property type="evidence" value="ECO:0007669"/>
    <property type="project" value="InterPro"/>
</dbReference>
<dbReference type="Pfam" id="PF01494">
    <property type="entry name" value="FAD_binding_3"/>
    <property type="match status" value="1"/>
</dbReference>
<dbReference type="Gene3D" id="3.30.9.20">
    <property type="match status" value="1"/>
</dbReference>
<proteinExistence type="predicted"/>
<dbReference type="Pfam" id="PF00724">
    <property type="entry name" value="Oxidored_FMN"/>
    <property type="match status" value="1"/>
</dbReference>
<dbReference type="Gene3D" id="3.50.50.60">
    <property type="entry name" value="FAD/NAD(P)-binding domain"/>
    <property type="match status" value="1"/>
</dbReference>
<evidence type="ECO:0000259" key="1">
    <source>
        <dbReference type="Pfam" id="PF00724"/>
    </source>
</evidence>
<dbReference type="PANTHER" id="PTHR43303:SF3">
    <property type="entry name" value="BLR3436 PROTEIN"/>
    <property type="match status" value="1"/>
</dbReference>
<dbReference type="InterPro" id="IPR013785">
    <property type="entry name" value="Aldolase_TIM"/>
</dbReference>